<dbReference type="Gene3D" id="3.10.450.620">
    <property type="entry name" value="JHP933, nucleotidyltransferase-like core domain"/>
    <property type="match status" value="1"/>
</dbReference>
<accession>A0A2G9ZFJ9</accession>
<dbReference type="Proteomes" id="UP000230447">
    <property type="component" value="Unassembled WGS sequence"/>
</dbReference>
<gene>
    <name evidence="1" type="ORF">COX24_00855</name>
</gene>
<reference evidence="1 2" key="1">
    <citation type="submission" date="2017-09" db="EMBL/GenBank/DDBJ databases">
        <title>Depth-based differentiation of microbial function through sediment-hosted aquifers and enrichment of novel symbionts in the deep terrestrial subsurface.</title>
        <authorList>
            <person name="Probst A.J."/>
            <person name="Ladd B."/>
            <person name="Jarett J.K."/>
            <person name="Geller-Mcgrath D.E."/>
            <person name="Sieber C.M."/>
            <person name="Emerson J.B."/>
            <person name="Anantharaman K."/>
            <person name="Thomas B.C."/>
            <person name="Malmstrom R."/>
            <person name="Stieglmeier M."/>
            <person name="Klingl A."/>
            <person name="Woyke T."/>
            <person name="Ryan C.M."/>
            <person name="Banfield J.F."/>
        </authorList>
    </citation>
    <scope>NUCLEOTIDE SEQUENCE [LARGE SCALE GENOMIC DNA]</scope>
    <source>
        <strain evidence="1">CG23_combo_of_CG06-09_8_20_14_all_37_87_8</strain>
    </source>
</reference>
<dbReference type="InterPro" id="IPR014942">
    <property type="entry name" value="AbiEii"/>
</dbReference>
<comment type="caution">
    <text evidence="1">The sequence shown here is derived from an EMBL/GenBank/DDBJ whole genome shotgun (WGS) entry which is preliminary data.</text>
</comment>
<dbReference type="AlphaFoldDB" id="A0A2G9ZFJ9"/>
<protein>
    <recommendedName>
        <fullName evidence="3">Nucleotidyl transferase AbiEii/AbiGii toxin family protein</fullName>
    </recommendedName>
</protein>
<name>A0A2G9ZFJ9_9BACT</name>
<dbReference type="EMBL" id="PCSB01000016">
    <property type="protein sequence ID" value="PIP31952.1"/>
    <property type="molecule type" value="Genomic_DNA"/>
</dbReference>
<sequence length="83" mass="9017">MFEQALPRNAKKSLASIGRSGSLRDAYLAGGTALALQIGHRISVDLDFFTTKTFDSATLGGKLEQKIPDFAKDRGEKNILFNS</sequence>
<proteinExistence type="predicted"/>
<dbReference type="Pfam" id="PF08843">
    <property type="entry name" value="AbiEii"/>
    <property type="match status" value="1"/>
</dbReference>
<evidence type="ECO:0000313" key="1">
    <source>
        <dbReference type="EMBL" id="PIP31952.1"/>
    </source>
</evidence>
<evidence type="ECO:0008006" key="3">
    <source>
        <dbReference type="Google" id="ProtNLM"/>
    </source>
</evidence>
<organism evidence="1 2">
    <name type="scientific">bacterium (Candidatus Gribaldobacteria) CG23_combo_of_CG06-09_8_20_14_all_37_87_8</name>
    <dbReference type="NCBI Taxonomy" id="2014278"/>
    <lineage>
        <taxon>Bacteria</taxon>
        <taxon>Candidatus Gribaldobacteria</taxon>
    </lineage>
</organism>
<evidence type="ECO:0000313" key="2">
    <source>
        <dbReference type="Proteomes" id="UP000230447"/>
    </source>
</evidence>